<dbReference type="GO" id="GO:0017004">
    <property type="term" value="P:cytochrome complex assembly"/>
    <property type="evidence" value="ECO:0007669"/>
    <property type="project" value="UniProtKB-KW"/>
</dbReference>
<protein>
    <submittedName>
        <fullName evidence="7">Sporulation thiol-disulfide oxidoreductase A</fullName>
    </submittedName>
</protein>
<evidence type="ECO:0000256" key="1">
    <source>
        <dbReference type="ARBA" id="ARBA00004196"/>
    </source>
</evidence>
<reference evidence="7 8" key="1">
    <citation type="submission" date="2019-03" db="EMBL/GenBank/DDBJ databases">
        <title>Deep-cultivation of Planctomycetes and their phenomic and genomic characterization uncovers novel biology.</title>
        <authorList>
            <person name="Wiegand S."/>
            <person name="Jogler M."/>
            <person name="Boedeker C."/>
            <person name="Pinto D."/>
            <person name="Vollmers J."/>
            <person name="Rivas-Marin E."/>
            <person name="Kohn T."/>
            <person name="Peeters S.H."/>
            <person name="Heuer A."/>
            <person name="Rast P."/>
            <person name="Oberbeckmann S."/>
            <person name="Bunk B."/>
            <person name="Jeske O."/>
            <person name="Meyerdierks A."/>
            <person name="Storesund J.E."/>
            <person name="Kallscheuer N."/>
            <person name="Luecker S."/>
            <person name="Lage O.M."/>
            <person name="Pohl T."/>
            <person name="Merkel B.J."/>
            <person name="Hornburger P."/>
            <person name="Mueller R.-W."/>
            <person name="Bruemmer F."/>
            <person name="Labrenz M."/>
            <person name="Spormann A.M."/>
            <person name="Op den Camp H."/>
            <person name="Overmann J."/>
            <person name="Amann R."/>
            <person name="Jetten M.S.M."/>
            <person name="Mascher T."/>
            <person name="Medema M.H."/>
            <person name="Devos D.P."/>
            <person name="Kaster A.-K."/>
            <person name="Ovreas L."/>
            <person name="Rohde M."/>
            <person name="Galperin M.Y."/>
            <person name="Jogler C."/>
        </authorList>
    </citation>
    <scope>NUCLEOTIDE SEQUENCE [LARGE SCALE GENOMIC DNA]</scope>
    <source>
        <strain evidence="7 8">V144</strain>
    </source>
</reference>
<proteinExistence type="predicted"/>
<dbReference type="Gene3D" id="3.40.30.10">
    <property type="entry name" value="Glutaredoxin"/>
    <property type="match status" value="1"/>
</dbReference>
<dbReference type="CDD" id="cd02966">
    <property type="entry name" value="TlpA_like_family"/>
    <property type="match status" value="1"/>
</dbReference>
<evidence type="ECO:0000256" key="4">
    <source>
        <dbReference type="ARBA" id="ARBA00023284"/>
    </source>
</evidence>
<keyword evidence="2" id="KW-0201">Cytochrome c-type biogenesis</keyword>
<evidence type="ECO:0000256" key="5">
    <source>
        <dbReference type="SAM" id="MobiDB-lite"/>
    </source>
</evidence>
<dbReference type="PANTHER" id="PTHR42852:SF6">
    <property type="entry name" value="THIOL:DISULFIDE INTERCHANGE PROTEIN DSBE"/>
    <property type="match status" value="1"/>
</dbReference>
<feature type="compositionally biased region" description="Polar residues" evidence="5">
    <location>
        <begin position="44"/>
        <end position="56"/>
    </location>
</feature>
<keyword evidence="4" id="KW-0676">Redox-active center</keyword>
<dbReference type="GO" id="GO:0030313">
    <property type="term" value="C:cell envelope"/>
    <property type="evidence" value="ECO:0007669"/>
    <property type="project" value="UniProtKB-SubCell"/>
</dbReference>
<dbReference type="InterPro" id="IPR008969">
    <property type="entry name" value="CarboxyPept-like_regulatory"/>
</dbReference>
<evidence type="ECO:0000256" key="3">
    <source>
        <dbReference type="ARBA" id="ARBA00023157"/>
    </source>
</evidence>
<dbReference type="SUPFAM" id="SSF52833">
    <property type="entry name" value="Thioredoxin-like"/>
    <property type="match status" value="1"/>
</dbReference>
<feature type="compositionally biased region" description="Basic and acidic residues" evidence="5">
    <location>
        <begin position="58"/>
        <end position="77"/>
    </location>
</feature>
<dbReference type="PANTHER" id="PTHR42852">
    <property type="entry name" value="THIOL:DISULFIDE INTERCHANGE PROTEIN DSBE"/>
    <property type="match status" value="1"/>
</dbReference>
<evidence type="ECO:0000313" key="7">
    <source>
        <dbReference type="EMBL" id="QDT95296.1"/>
    </source>
</evidence>
<dbReference type="InterPro" id="IPR013740">
    <property type="entry name" value="Redoxin"/>
</dbReference>
<dbReference type="KEGG" id="gaw:V144x_07380"/>
<dbReference type="EMBL" id="CP037920">
    <property type="protein sequence ID" value="QDT95296.1"/>
    <property type="molecule type" value="Genomic_DNA"/>
</dbReference>
<dbReference type="Pfam" id="PF08534">
    <property type="entry name" value="Redoxin"/>
    <property type="match status" value="1"/>
</dbReference>
<dbReference type="InterPro" id="IPR050553">
    <property type="entry name" value="Thioredoxin_ResA/DsbE_sf"/>
</dbReference>
<evidence type="ECO:0000256" key="2">
    <source>
        <dbReference type="ARBA" id="ARBA00022748"/>
    </source>
</evidence>
<organism evidence="7 8">
    <name type="scientific">Gimesia aquarii</name>
    <dbReference type="NCBI Taxonomy" id="2527964"/>
    <lineage>
        <taxon>Bacteria</taxon>
        <taxon>Pseudomonadati</taxon>
        <taxon>Planctomycetota</taxon>
        <taxon>Planctomycetia</taxon>
        <taxon>Planctomycetales</taxon>
        <taxon>Planctomycetaceae</taxon>
        <taxon>Gimesia</taxon>
    </lineage>
</organism>
<gene>
    <name evidence="7" type="primary">stoA</name>
    <name evidence="7" type="ORF">V144x_07380</name>
</gene>
<feature type="domain" description="Thioredoxin" evidence="6">
    <location>
        <begin position="888"/>
        <end position="1035"/>
    </location>
</feature>
<evidence type="ECO:0000313" key="8">
    <source>
        <dbReference type="Proteomes" id="UP000318704"/>
    </source>
</evidence>
<dbReference type="InterPro" id="IPR013766">
    <property type="entry name" value="Thioredoxin_domain"/>
</dbReference>
<comment type="subcellular location">
    <subcellularLocation>
        <location evidence="1">Cell envelope</location>
    </subcellularLocation>
</comment>
<dbReference type="GO" id="GO:0016491">
    <property type="term" value="F:oxidoreductase activity"/>
    <property type="evidence" value="ECO:0007669"/>
    <property type="project" value="InterPro"/>
</dbReference>
<keyword evidence="3" id="KW-1015">Disulfide bond</keyword>
<evidence type="ECO:0000259" key="6">
    <source>
        <dbReference type="PROSITE" id="PS51352"/>
    </source>
</evidence>
<accession>A0A517VQJ4</accession>
<dbReference type="Proteomes" id="UP000318704">
    <property type="component" value="Chromosome"/>
</dbReference>
<sequence length="1035" mass="116456">MSCNCIAWKSTLNFSQSVQLLILLLSMLAANLWQTQLWATETQQNKTPHASNQLAQASDKKKPNTAKPEKHQIPSKRPPEIKILSTVKEGGGYGKELHRVTIKGIARTTAGDPVKDADIYVASYASRMPGNFERLRSRTKSDASGRFELKDIQLLVIRQRANPLPKPVEGGFIIFGTKDKYGFTWHPTRNYRPYKRPTGIDKGDKNEQITARAFYQSEPISVDLMFEPAVKLRGHITDDLGQPLAGAKVQFGLVDNLRDPGGWGLYSCLFLGNKSNSVLKPVAFDGILSLPAEFRETRTDPNGYYEFNHLRRDTSYLANIDPGPEYDPWQFRLETTNSAKKNKRIVRVGYDGKLDREFIAPRNVRVRVVQSKSDRPVPNVLITAEDSRKIRRGGIQARSDSQGNAMLKLLPGKYTLKAEPTPDQPFVFLSQKQTIPQTKDDVAVTLKLSPAAVVKLKVVDADTNKPISGVRFDYETDTSSRQIPVSTQTVYVDYPKTNTAGELQIFMEPGMRRFIVTEPQNLAYADSSRGKLVKLSGGQTAEILFRLSKPQFLPAEIKTDNLQPDKSSIYPEELQLKWHTQSERLKQTPLRIAARQIMLVKHNISAKNLLNDLRTLDPYQIPNINKILEKHHHQKLTWAKVVITSDRGKNRADHYYSKLLQKKNLADQKRIQQPDRISVFNGKKSMSYSNTNNQASVSVGHSMVYVNTVFDLCSWPSLRSVRPSKKSKIRPKLKISHSGKQTTYEISSKSSSFRRIFDQQTGFIFESSMGANLDEPERVNLYFAPEKYSNGLILPRVHMTWNMSQGKLRFLSAYVIEKVEILEPVPADAFAISLPTGTLLIDSRHVPTRSAGRSPVRPVTRTLRAPVTDMAAYLKRHPPINYDLESTIQYGKPAPKINPAKWLTAEGESTAPDLAGKVVLVEFWGTKCGPCLGQLPEVQLAAKHYAKHPFVLIGMHDSYATAKDLQAFAQKEKISYQLAIDQRATEKGWFGQTMREFGVRGIPKAAVIDKKGNVAFVGSFNEALRTVDQLLQQKK</sequence>
<dbReference type="PROSITE" id="PS51352">
    <property type="entry name" value="THIOREDOXIN_2"/>
    <property type="match status" value="1"/>
</dbReference>
<feature type="region of interest" description="Disordered" evidence="5">
    <location>
        <begin position="44"/>
        <end position="77"/>
    </location>
</feature>
<dbReference type="RefSeq" id="WP_144981488.1">
    <property type="nucleotide sequence ID" value="NZ_CP037920.1"/>
</dbReference>
<name>A0A517VQJ4_9PLAN</name>
<dbReference type="InterPro" id="IPR036249">
    <property type="entry name" value="Thioredoxin-like_sf"/>
</dbReference>
<dbReference type="SUPFAM" id="SSF49464">
    <property type="entry name" value="Carboxypeptidase regulatory domain-like"/>
    <property type="match status" value="1"/>
</dbReference>
<dbReference type="AlphaFoldDB" id="A0A517VQJ4"/>